<name>L0DUT7_THIND</name>
<proteinExistence type="predicted"/>
<feature type="region of interest" description="Disordered" evidence="1">
    <location>
        <begin position="79"/>
        <end position="132"/>
    </location>
</feature>
<evidence type="ECO:0000313" key="3">
    <source>
        <dbReference type="Proteomes" id="UP000010809"/>
    </source>
</evidence>
<keyword evidence="3" id="KW-1185">Reference proteome</keyword>
<dbReference type="AlphaFoldDB" id="L0DUT7"/>
<evidence type="ECO:0000256" key="1">
    <source>
        <dbReference type="SAM" id="MobiDB-lite"/>
    </source>
</evidence>
<dbReference type="EMBL" id="CP003989">
    <property type="protein sequence ID" value="AGA32783.1"/>
    <property type="molecule type" value="Genomic_DNA"/>
</dbReference>
<evidence type="ECO:0000313" key="2">
    <source>
        <dbReference type="EMBL" id="AGA32783.1"/>
    </source>
</evidence>
<dbReference type="PATRIC" id="fig|1255043.3.peg.1113"/>
<accession>L0DUT7</accession>
<dbReference type="HOGENOM" id="CLU_1916124_0_0_6"/>
<reference evidence="2" key="1">
    <citation type="submission" date="2015-12" db="EMBL/GenBank/DDBJ databases">
        <authorList>
            <person name="Tikhonova T.V."/>
            <person name="Pavlov A.R."/>
            <person name="Beletsky A.V."/>
            <person name="Mardanov A.V."/>
            <person name="Sorokin D.Y."/>
            <person name="Ravin N.V."/>
            <person name="Popov V.O."/>
        </authorList>
    </citation>
    <scope>NUCLEOTIDE SEQUENCE</scope>
    <source>
        <strain evidence="2">DSM 14787</strain>
    </source>
</reference>
<protein>
    <submittedName>
        <fullName evidence="2">Uncharacterized protein</fullName>
    </submittedName>
</protein>
<gene>
    <name evidence="2" type="ordered locus">TVNIR_1104</name>
</gene>
<dbReference type="STRING" id="1255043.TVNIR_1104"/>
<dbReference type="Proteomes" id="UP000010809">
    <property type="component" value="Chromosome"/>
</dbReference>
<sequence>MRLAANREPWGRTGRQQQHRNCKSSHFCSAPSDGVRIGAGLCYTRRATGIRFQRARAWQAATYGRMTAELHSRHVRPAESFAPVAGTAPEHGCQEAGGSGQDPVPRQSHRGTRHPGQYPTDVRHRNLPSRRS</sequence>
<organism evidence="2 3">
    <name type="scientific">Thioalkalivibrio nitratireducens (strain DSM 14787 / UNIQEM 213 / ALEN2)</name>
    <dbReference type="NCBI Taxonomy" id="1255043"/>
    <lineage>
        <taxon>Bacteria</taxon>
        <taxon>Pseudomonadati</taxon>
        <taxon>Pseudomonadota</taxon>
        <taxon>Gammaproteobacteria</taxon>
        <taxon>Chromatiales</taxon>
        <taxon>Ectothiorhodospiraceae</taxon>
        <taxon>Thioalkalivibrio</taxon>
    </lineage>
</organism>
<feature type="region of interest" description="Disordered" evidence="1">
    <location>
        <begin position="1"/>
        <end position="22"/>
    </location>
</feature>
<dbReference type="KEGG" id="tni:TVNIR_1104"/>